<protein>
    <submittedName>
        <fullName evidence="2">Uncharacterized protein</fullName>
    </submittedName>
</protein>
<name>A0A6G0VQC5_APHCR</name>
<keyword evidence="3" id="KW-1185">Reference proteome</keyword>
<evidence type="ECO:0000256" key="1">
    <source>
        <dbReference type="SAM" id="MobiDB-lite"/>
    </source>
</evidence>
<reference evidence="2 3" key="1">
    <citation type="submission" date="2019-08" db="EMBL/GenBank/DDBJ databases">
        <title>Whole genome of Aphis craccivora.</title>
        <authorList>
            <person name="Voronova N.V."/>
            <person name="Shulinski R.S."/>
            <person name="Bandarenka Y.V."/>
            <person name="Zhorov D.G."/>
            <person name="Warner D."/>
        </authorList>
    </citation>
    <scope>NUCLEOTIDE SEQUENCE [LARGE SCALE GENOMIC DNA]</scope>
    <source>
        <strain evidence="2">180601</strain>
        <tissue evidence="2">Whole Body</tissue>
    </source>
</reference>
<dbReference type="AlphaFoldDB" id="A0A6G0VQC5"/>
<gene>
    <name evidence="2" type="ORF">FWK35_00030882</name>
</gene>
<dbReference type="Proteomes" id="UP000478052">
    <property type="component" value="Unassembled WGS sequence"/>
</dbReference>
<dbReference type="OrthoDB" id="6635304at2759"/>
<evidence type="ECO:0000313" key="2">
    <source>
        <dbReference type="EMBL" id="KAF0705829.1"/>
    </source>
</evidence>
<accession>A0A6G0VQC5</accession>
<sequence>MVCRGEHVLVVESKETSGCKIVLNRRDLMTIQDLECIIFKTISRKTNIVRPNILNQLDQISDYFKTDFNIDKSATLSELYTETFDVEILQPSPPRYSSMSPLMKYNEDDPSQSRGADEERGFKEYLVTNSMNTLEAAWAPIRKTISCCDENDGPTYFNKP</sequence>
<proteinExistence type="predicted"/>
<evidence type="ECO:0000313" key="3">
    <source>
        <dbReference type="Proteomes" id="UP000478052"/>
    </source>
</evidence>
<organism evidence="2 3">
    <name type="scientific">Aphis craccivora</name>
    <name type="common">Cowpea aphid</name>
    <dbReference type="NCBI Taxonomy" id="307492"/>
    <lineage>
        <taxon>Eukaryota</taxon>
        <taxon>Metazoa</taxon>
        <taxon>Ecdysozoa</taxon>
        <taxon>Arthropoda</taxon>
        <taxon>Hexapoda</taxon>
        <taxon>Insecta</taxon>
        <taxon>Pterygota</taxon>
        <taxon>Neoptera</taxon>
        <taxon>Paraneoptera</taxon>
        <taxon>Hemiptera</taxon>
        <taxon>Sternorrhyncha</taxon>
        <taxon>Aphidomorpha</taxon>
        <taxon>Aphidoidea</taxon>
        <taxon>Aphididae</taxon>
        <taxon>Aphidini</taxon>
        <taxon>Aphis</taxon>
        <taxon>Aphis</taxon>
    </lineage>
</organism>
<feature type="region of interest" description="Disordered" evidence="1">
    <location>
        <begin position="95"/>
        <end position="117"/>
    </location>
</feature>
<dbReference type="EMBL" id="VUJU01013130">
    <property type="protein sequence ID" value="KAF0705829.1"/>
    <property type="molecule type" value="Genomic_DNA"/>
</dbReference>
<comment type="caution">
    <text evidence="2">The sequence shown here is derived from an EMBL/GenBank/DDBJ whole genome shotgun (WGS) entry which is preliminary data.</text>
</comment>